<dbReference type="AlphaFoldDB" id="A0A6J6WGW1"/>
<dbReference type="PANTHER" id="PTHR45947">
    <property type="entry name" value="SULFOQUINOVOSYL TRANSFERASE SQD2"/>
    <property type="match status" value="1"/>
</dbReference>
<feature type="domain" description="Glycosyltransferase subfamily 4-like N-terminal" evidence="2">
    <location>
        <begin position="23"/>
        <end position="192"/>
    </location>
</feature>
<feature type="domain" description="Glycosyl transferase family 1" evidence="1">
    <location>
        <begin position="203"/>
        <end position="363"/>
    </location>
</feature>
<reference evidence="3" key="1">
    <citation type="submission" date="2020-05" db="EMBL/GenBank/DDBJ databases">
        <authorList>
            <person name="Chiriac C."/>
            <person name="Salcher M."/>
            <person name="Ghai R."/>
            <person name="Kavagutti S V."/>
        </authorList>
    </citation>
    <scope>NUCLEOTIDE SEQUENCE</scope>
</reference>
<proteinExistence type="predicted"/>
<evidence type="ECO:0000259" key="2">
    <source>
        <dbReference type="Pfam" id="PF13579"/>
    </source>
</evidence>
<dbReference type="InterPro" id="IPR001296">
    <property type="entry name" value="Glyco_trans_1"/>
</dbReference>
<name>A0A6J6WGW1_9ZZZZ</name>
<dbReference type="InterPro" id="IPR028098">
    <property type="entry name" value="Glyco_trans_4-like_N"/>
</dbReference>
<organism evidence="3">
    <name type="scientific">freshwater metagenome</name>
    <dbReference type="NCBI Taxonomy" id="449393"/>
    <lineage>
        <taxon>unclassified sequences</taxon>
        <taxon>metagenomes</taxon>
        <taxon>ecological metagenomes</taxon>
    </lineage>
</organism>
<sequence length="406" mass="43592">MARLAVLSYHTSPLAQPGTGDGGGMNVYVREMGAALARQGHSVDIYTRRDSPTQRDQVQVEPGLTVHHVTAGPTTSLPMGELRLWVDDFARSVGVLMGCNAKPDILHANYWLSGIAGHWLKHELDIPLVMTFHTLDRVKALTFGEPSSERATDEERIMACSDAVLASCDIEAQQIVDFYDANPARVHIVPLGVEHAFFSPGNKTEARRALGMPTDEALMLFAGRIQDLKGVDLALEAFIEVRRRNGKGHLAIVGGPSGPNGRETLDRVQRRIAEAGVIESVSLVAPQTHQLLSSWFRAADLTLVPSLAESFGLVALESAACGTPVVASAVGGLLTLITPGQNGLLLASREPKDWADAIERVLDPAVGAGMAQASATMARQYTWRHTAEAISDLVHRLQSGALLLCP</sequence>
<dbReference type="Gene3D" id="3.40.50.2000">
    <property type="entry name" value="Glycogen Phosphorylase B"/>
    <property type="match status" value="2"/>
</dbReference>
<gene>
    <name evidence="3" type="ORF">UFOPK2958_00743</name>
</gene>
<protein>
    <submittedName>
        <fullName evidence="3">Unannotated protein</fullName>
    </submittedName>
</protein>
<dbReference type="PANTHER" id="PTHR45947:SF3">
    <property type="entry name" value="SULFOQUINOVOSYL TRANSFERASE SQD2"/>
    <property type="match status" value="1"/>
</dbReference>
<evidence type="ECO:0000259" key="1">
    <source>
        <dbReference type="Pfam" id="PF00534"/>
    </source>
</evidence>
<dbReference type="EMBL" id="CAFAAB010000072">
    <property type="protein sequence ID" value="CAB4784282.1"/>
    <property type="molecule type" value="Genomic_DNA"/>
</dbReference>
<accession>A0A6J6WGW1</accession>
<evidence type="ECO:0000313" key="3">
    <source>
        <dbReference type="EMBL" id="CAB4784282.1"/>
    </source>
</evidence>
<dbReference type="InterPro" id="IPR050194">
    <property type="entry name" value="Glycosyltransferase_grp1"/>
</dbReference>
<dbReference type="SUPFAM" id="SSF53756">
    <property type="entry name" value="UDP-Glycosyltransferase/glycogen phosphorylase"/>
    <property type="match status" value="1"/>
</dbReference>
<dbReference type="Pfam" id="PF00534">
    <property type="entry name" value="Glycos_transf_1"/>
    <property type="match status" value="1"/>
</dbReference>
<dbReference type="Pfam" id="PF13579">
    <property type="entry name" value="Glyco_trans_4_4"/>
    <property type="match status" value="1"/>
</dbReference>
<dbReference type="GO" id="GO:0016757">
    <property type="term" value="F:glycosyltransferase activity"/>
    <property type="evidence" value="ECO:0007669"/>
    <property type="project" value="InterPro"/>
</dbReference>